<dbReference type="InterPro" id="IPR035906">
    <property type="entry name" value="MetI-like_sf"/>
</dbReference>
<comment type="similarity">
    <text evidence="7">Belongs to the binding-protein-dependent transport system permease family.</text>
</comment>
<dbReference type="PROSITE" id="PS50928">
    <property type="entry name" value="ABC_TM1"/>
    <property type="match status" value="1"/>
</dbReference>
<organism evidence="9 10">
    <name type="scientific">Falseniella ignava</name>
    <dbReference type="NCBI Taxonomy" id="137730"/>
    <lineage>
        <taxon>Bacteria</taxon>
        <taxon>Bacillati</taxon>
        <taxon>Bacillota</taxon>
        <taxon>Bacilli</taxon>
        <taxon>Lactobacillales</taxon>
        <taxon>Aerococcaceae</taxon>
        <taxon>Falseniella</taxon>
    </lineage>
</organism>
<evidence type="ECO:0000256" key="7">
    <source>
        <dbReference type="RuleBase" id="RU363032"/>
    </source>
</evidence>
<evidence type="ECO:0000256" key="3">
    <source>
        <dbReference type="ARBA" id="ARBA00022475"/>
    </source>
</evidence>
<name>A0A2I1K517_9LACT</name>
<keyword evidence="5 7" id="KW-1133">Transmembrane helix</keyword>
<dbReference type="Proteomes" id="UP000234384">
    <property type="component" value="Unassembled WGS sequence"/>
</dbReference>
<dbReference type="EMBL" id="PKHE01000001">
    <property type="protein sequence ID" value="PKY90687.1"/>
    <property type="molecule type" value="Genomic_DNA"/>
</dbReference>
<keyword evidence="2 7" id="KW-0813">Transport</keyword>
<evidence type="ECO:0000256" key="2">
    <source>
        <dbReference type="ARBA" id="ARBA00022448"/>
    </source>
</evidence>
<gene>
    <name evidence="9" type="ORF">CYJ57_00505</name>
</gene>
<dbReference type="RefSeq" id="WP_006700840.1">
    <property type="nucleotide sequence ID" value="NZ_PKHE01000001.1"/>
</dbReference>
<evidence type="ECO:0000313" key="9">
    <source>
        <dbReference type="EMBL" id="PKY90687.1"/>
    </source>
</evidence>
<comment type="caution">
    <text evidence="9">The sequence shown here is derived from an EMBL/GenBank/DDBJ whole genome shotgun (WGS) entry which is preliminary data.</text>
</comment>
<dbReference type="SUPFAM" id="SSF161098">
    <property type="entry name" value="MetI-like"/>
    <property type="match status" value="1"/>
</dbReference>
<keyword evidence="3" id="KW-1003">Cell membrane</keyword>
<keyword evidence="6 7" id="KW-0472">Membrane</keyword>
<dbReference type="PANTHER" id="PTHR30193">
    <property type="entry name" value="ABC TRANSPORTER PERMEASE PROTEIN"/>
    <property type="match status" value="1"/>
</dbReference>
<evidence type="ECO:0000256" key="1">
    <source>
        <dbReference type="ARBA" id="ARBA00004651"/>
    </source>
</evidence>
<feature type="transmembrane region" description="Helical" evidence="7">
    <location>
        <begin position="12"/>
        <end position="37"/>
    </location>
</feature>
<dbReference type="InterPro" id="IPR051393">
    <property type="entry name" value="ABC_transporter_permease"/>
</dbReference>
<feature type="transmembrane region" description="Helical" evidence="7">
    <location>
        <begin position="142"/>
        <end position="167"/>
    </location>
</feature>
<evidence type="ECO:0000256" key="5">
    <source>
        <dbReference type="ARBA" id="ARBA00022989"/>
    </source>
</evidence>
<dbReference type="AlphaFoldDB" id="A0A2I1K517"/>
<keyword evidence="4 7" id="KW-0812">Transmembrane</keyword>
<reference evidence="9 10" key="1">
    <citation type="submission" date="2017-12" db="EMBL/GenBank/DDBJ databases">
        <title>Phylogenetic diversity of female urinary microbiome.</title>
        <authorList>
            <person name="Thomas-White K."/>
            <person name="Wolfe A.J."/>
        </authorList>
    </citation>
    <scope>NUCLEOTIDE SEQUENCE [LARGE SCALE GENOMIC DNA]</scope>
    <source>
        <strain evidence="9 10">UMB0898</strain>
    </source>
</reference>
<dbReference type="InterPro" id="IPR000515">
    <property type="entry name" value="MetI-like"/>
</dbReference>
<dbReference type="CDD" id="cd06261">
    <property type="entry name" value="TM_PBP2"/>
    <property type="match status" value="1"/>
</dbReference>
<evidence type="ECO:0000313" key="10">
    <source>
        <dbReference type="Proteomes" id="UP000234384"/>
    </source>
</evidence>
<dbReference type="PANTHER" id="PTHR30193:SF37">
    <property type="entry name" value="INNER MEMBRANE ABC TRANSPORTER PERMEASE PROTEIN YCJO"/>
    <property type="match status" value="1"/>
</dbReference>
<comment type="subcellular location">
    <subcellularLocation>
        <location evidence="1 7">Cell membrane</location>
        <topology evidence="1 7">Multi-pass membrane protein</topology>
    </subcellularLocation>
</comment>
<evidence type="ECO:0000259" key="8">
    <source>
        <dbReference type="PROSITE" id="PS50928"/>
    </source>
</evidence>
<dbReference type="OrthoDB" id="5174895at2"/>
<proteinExistence type="inferred from homology"/>
<dbReference type="Pfam" id="PF00528">
    <property type="entry name" value="BPD_transp_1"/>
    <property type="match status" value="1"/>
</dbReference>
<feature type="domain" description="ABC transmembrane type-1" evidence="8">
    <location>
        <begin position="67"/>
        <end position="270"/>
    </location>
</feature>
<dbReference type="GO" id="GO:0055085">
    <property type="term" value="P:transmembrane transport"/>
    <property type="evidence" value="ECO:0007669"/>
    <property type="project" value="InterPro"/>
</dbReference>
<accession>A0A2I1K517</accession>
<evidence type="ECO:0000256" key="6">
    <source>
        <dbReference type="ARBA" id="ARBA00023136"/>
    </source>
</evidence>
<feature type="transmembrane region" description="Helical" evidence="7">
    <location>
        <begin position="66"/>
        <end position="92"/>
    </location>
</feature>
<feature type="transmembrane region" description="Helical" evidence="7">
    <location>
        <begin position="104"/>
        <end position="122"/>
    </location>
</feature>
<sequence length="281" mass="31914">MEKILKKHFPLFVLPTFLVFCIVFILPFFLGIGLSFAKFTTIFNMEFVGLQNYIVAFSKGQRFGKAFIFTVLFTIVSVITINIFAFCLALILTRKIRATNLFRTVFFMPNLIGGIVLGYTWQVMINAVLLSYGKTLLADPKFGFWGLVILMNWQLIGYMMVIYIAGLQNVPHSLIEAAKIDGATRWQILRHITIPMVMPSITICTFLTLTNSFKLYDQNLALTAGAPMYKTEMLAMNIVDTMFSRNGFEGVGQAKAVVFFIIVAFIAYLQIKITREKEVEH</sequence>
<evidence type="ECO:0000256" key="4">
    <source>
        <dbReference type="ARBA" id="ARBA00022692"/>
    </source>
</evidence>
<protein>
    <submittedName>
        <fullName evidence="9">Sugar ABC transporter permease</fullName>
    </submittedName>
</protein>
<dbReference type="Gene3D" id="1.10.3720.10">
    <property type="entry name" value="MetI-like"/>
    <property type="match status" value="1"/>
</dbReference>
<feature type="transmembrane region" description="Helical" evidence="7">
    <location>
        <begin position="252"/>
        <end position="271"/>
    </location>
</feature>
<feature type="transmembrane region" description="Helical" evidence="7">
    <location>
        <begin position="188"/>
        <end position="209"/>
    </location>
</feature>
<dbReference type="GO" id="GO:0005886">
    <property type="term" value="C:plasma membrane"/>
    <property type="evidence" value="ECO:0007669"/>
    <property type="project" value="UniProtKB-SubCell"/>
</dbReference>